<proteinExistence type="predicted"/>
<keyword evidence="2" id="KW-1133">Transmembrane helix</keyword>
<evidence type="ECO:0000313" key="4">
    <source>
        <dbReference type="Proteomes" id="UP000824998"/>
    </source>
</evidence>
<dbReference type="EMBL" id="MU251391">
    <property type="protein sequence ID" value="KAG9237180.1"/>
    <property type="molecule type" value="Genomic_DNA"/>
</dbReference>
<reference evidence="3" key="1">
    <citation type="journal article" date="2021" name="IMA Fungus">
        <title>Genomic characterization of three marine fungi, including Emericellopsis atlantica sp. nov. with signatures of a generalist lifestyle and marine biomass degradation.</title>
        <authorList>
            <person name="Hagestad O.C."/>
            <person name="Hou L."/>
            <person name="Andersen J.H."/>
            <person name="Hansen E.H."/>
            <person name="Altermark B."/>
            <person name="Li C."/>
            <person name="Kuhnert E."/>
            <person name="Cox R.J."/>
            <person name="Crous P.W."/>
            <person name="Spatafora J.W."/>
            <person name="Lail K."/>
            <person name="Amirebrahimi M."/>
            <person name="Lipzen A."/>
            <person name="Pangilinan J."/>
            <person name="Andreopoulos W."/>
            <person name="Hayes R.D."/>
            <person name="Ng V."/>
            <person name="Grigoriev I.V."/>
            <person name="Jackson S.A."/>
            <person name="Sutton T.D.S."/>
            <person name="Dobson A.D.W."/>
            <person name="Rama T."/>
        </authorList>
    </citation>
    <scope>NUCLEOTIDE SEQUENCE</scope>
    <source>
        <strain evidence="3">TRa018bII</strain>
    </source>
</reference>
<sequence>MILITRAAKPTPAVGVAIVIIAVMLVVVVMFWIGMRCVGKCAQHIHSARLAARAAADDRTTTPASNTAPATAA</sequence>
<dbReference type="AlphaFoldDB" id="A0A9P8C895"/>
<dbReference type="Proteomes" id="UP000824998">
    <property type="component" value="Unassembled WGS sequence"/>
</dbReference>
<comment type="caution">
    <text evidence="3">The sequence shown here is derived from an EMBL/GenBank/DDBJ whole genome shotgun (WGS) entry which is preliminary data.</text>
</comment>
<feature type="region of interest" description="Disordered" evidence="1">
    <location>
        <begin position="54"/>
        <end position="73"/>
    </location>
</feature>
<gene>
    <name evidence="3" type="ORF">BJ875DRAFT_481503</name>
</gene>
<name>A0A9P8C895_9HELO</name>
<evidence type="ECO:0000256" key="2">
    <source>
        <dbReference type="SAM" id="Phobius"/>
    </source>
</evidence>
<feature type="transmembrane region" description="Helical" evidence="2">
    <location>
        <begin position="12"/>
        <end position="35"/>
    </location>
</feature>
<keyword evidence="4" id="KW-1185">Reference proteome</keyword>
<evidence type="ECO:0000256" key="1">
    <source>
        <dbReference type="SAM" id="MobiDB-lite"/>
    </source>
</evidence>
<organism evidence="3 4">
    <name type="scientific">Amylocarpus encephaloides</name>
    <dbReference type="NCBI Taxonomy" id="45428"/>
    <lineage>
        <taxon>Eukaryota</taxon>
        <taxon>Fungi</taxon>
        <taxon>Dikarya</taxon>
        <taxon>Ascomycota</taxon>
        <taxon>Pezizomycotina</taxon>
        <taxon>Leotiomycetes</taxon>
        <taxon>Helotiales</taxon>
        <taxon>Helotiales incertae sedis</taxon>
        <taxon>Amylocarpus</taxon>
    </lineage>
</organism>
<evidence type="ECO:0000313" key="3">
    <source>
        <dbReference type="EMBL" id="KAG9237180.1"/>
    </source>
</evidence>
<feature type="compositionally biased region" description="Low complexity" evidence="1">
    <location>
        <begin position="61"/>
        <end position="73"/>
    </location>
</feature>
<keyword evidence="2" id="KW-0472">Membrane</keyword>
<accession>A0A9P8C895</accession>
<protein>
    <submittedName>
        <fullName evidence="3">Uncharacterized protein</fullName>
    </submittedName>
</protein>
<keyword evidence="2" id="KW-0812">Transmembrane</keyword>